<evidence type="ECO:0000313" key="4">
    <source>
        <dbReference type="Proteomes" id="UP000321379"/>
    </source>
</evidence>
<dbReference type="PRINTS" id="PR00412">
    <property type="entry name" value="EPOXHYDRLASE"/>
</dbReference>
<reference evidence="3 4" key="1">
    <citation type="submission" date="2019-08" db="EMBL/GenBank/DDBJ databases">
        <title>Bacterial whole genome sequence for Glaciihabitans sp. CHu50b-6-2.</title>
        <authorList>
            <person name="Jin L."/>
        </authorList>
    </citation>
    <scope>NUCLEOTIDE SEQUENCE [LARGE SCALE GENOMIC DNA]</scope>
    <source>
        <strain evidence="3 4">CHu50b-6-2</strain>
    </source>
</reference>
<keyword evidence="4" id="KW-1185">Reference proteome</keyword>
<dbReference type="AlphaFoldDB" id="A0A5C8UKQ6"/>
<organism evidence="3 4">
    <name type="scientific">Lacisediminihabitans profunda</name>
    <dbReference type="NCBI Taxonomy" id="2594790"/>
    <lineage>
        <taxon>Bacteria</taxon>
        <taxon>Bacillati</taxon>
        <taxon>Actinomycetota</taxon>
        <taxon>Actinomycetes</taxon>
        <taxon>Micrococcales</taxon>
        <taxon>Microbacteriaceae</taxon>
        <taxon>Lacisediminihabitans</taxon>
    </lineage>
</organism>
<sequence length="305" mass="33425">MVVFDGVVFEHHMTDVGGVRLHSVIGGVGQPVFLLHGFPQTWREWRHVMGPLAQHHTVIAVDLKGSGDSDKPVDGYSKLAMARELDTLRRELGYGEVSVVGHDIGGMTAFAWAASAPASVQRVAIIDVPIPGASFWDTALVDPKLWHFAFHQHRNLPEQLIQGREFLYIDSFVRERIYNQGGITTEDVAVFAEAMARPGAIRGMLEWYRAFPRDADDNREFARTPLELPVLAIGGDQRWGSRMVGILQEFAVNVTGGSIANCGHWVPEERPQELLDLLVPFLNGGSDTSRGLPLSPGFAGAGPSV</sequence>
<dbReference type="PANTHER" id="PTHR43329">
    <property type="entry name" value="EPOXIDE HYDROLASE"/>
    <property type="match status" value="1"/>
</dbReference>
<feature type="domain" description="AB hydrolase-1" evidence="2">
    <location>
        <begin position="31"/>
        <end position="149"/>
    </location>
</feature>
<dbReference type="InterPro" id="IPR029058">
    <property type="entry name" value="AB_hydrolase_fold"/>
</dbReference>
<dbReference type="GO" id="GO:0016787">
    <property type="term" value="F:hydrolase activity"/>
    <property type="evidence" value="ECO:0007669"/>
    <property type="project" value="UniProtKB-KW"/>
</dbReference>
<evidence type="ECO:0000259" key="2">
    <source>
        <dbReference type="Pfam" id="PF00561"/>
    </source>
</evidence>
<dbReference type="RefSeq" id="WP_147785078.1">
    <property type="nucleotide sequence ID" value="NZ_VRMG01000015.1"/>
</dbReference>
<protein>
    <submittedName>
        <fullName evidence="3">Alpha/beta hydrolase</fullName>
    </submittedName>
</protein>
<accession>A0A5C8UKQ6</accession>
<dbReference type="Pfam" id="PF00561">
    <property type="entry name" value="Abhydrolase_1"/>
    <property type="match status" value="1"/>
</dbReference>
<dbReference type="SUPFAM" id="SSF53474">
    <property type="entry name" value="alpha/beta-Hydrolases"/>
    <property type="match status" value="1"/>
</dbReference>
<proteinExistence type="predicted"/>
<evidence type="ECO:0000313" key="3">
    <source>
        <dbReference type="EMBL" id="TXN28364.1"/>
    </source>
</evidence>
<dbReference type="InterPro" id="IPR000639">
    <property type="entry name" value="Epox_hydrolase-like"/>
</dbReference>
<dbReference type="Proteomes" id="UP000321379">
    <property type="component" value="Unassembled WGS sequence"/>
</dbReference>
<evidence type="ECO:0000256" key="1">
    <source>
        <dbReference type="ARBA" id="ARBA00022801"/>
    </source>
</evidence>
<dbReference type="PRINTS" id="PR00111">
    <property type="entry name" value="ABHYDROLASE"/>
</dbReference>
<comment type="caution">
    <text evidence="3">The sequence shown here is derived from an EMBL/GenBank/DDBJ whole genome shotgun (WGS) entry which is preliminary data.</text>
</comment>
<gene>
    <name evidence="3" type="ORF">FVP33_18020</name>
</gene>
<dbReference type="EMBL" id="VRMG01000015">
    <property type="protein sequence ID" value="TXN28364.1"/>
    <property type="molecule type" value="Genomic_DNA"/>
</dbReference>
<dbReference type="Gene3D" id="3.40.50.1820">
    <property type="entry name" value="alpha/beta hydrolase"/>
    <property type="match status" value="1"/>
</dbReference>
<keyword evidence="1 3" id="KW-0378">Hydrolase</keyword>
<name>A0A5C8UKQ6_9MICO</name>
<dbReference type="InterPro" id="IPR000073">
    <property type="entry name" value="AB_hydrolase_1"/>
</dbReference>